<protein>
    <submittedName>
        <fullName evidence="1">Uncharacterized protein</fullName>
    </submittedName>
</protein>
<accession>A0ABX6TMB4</accession>
<evidence type="ECO:0000313" key="1">
    <source>
        <dbReference type="EMBL" id="QNR85520.1"/>
    </source>
</evidence>
<dbReference type="Proteomes" id="UP000516439">
    <property type="component" value="Chromosome"/>
</dbReference>
<dbReference type="EMBL" id="CP061171">
    <property type="protein sequence ID" value="QNR85520.1"/>
    <property type="molecule type" value="Genomic_DNA"/>
</dbReference>
<gene>
    <name evidence="1" type="ORF">H9N25_03325</name>
</gene>
<sequence length="51" mass="5715">MENKAISNIGIYYGREPKMEADLLVHIIERCSVAKNLFVALSLAVFQSCEV</sequence>
<proteinExistence type="predicted"/>
<organism evidence="1 2">
    <name type="scientific">Pedobacter riviphilus</name>
    <dbReference type="NCBI Taxonomy" id="2766984"/>
    <lineage>
        <taxon>Bacteria</taxon>
        <taxon>Pseudomonadati</taxon>
        <taxon>Bacteroidota</taxon>
        <taxon>Sphingobacteriia</taxon>
        <taxon>Sphingobacteriales</taxon>
        <taxon>Sphingobacteriaceae</taxon>
        <taxon>Pedobacter</taxon>
    </lineage>
</organism>
<dbReference type="RefSeq" id="WP_190327934.1">
    <property type="nucleotide sequence ID" value="NZ_CP061171.1"/>
</dbReference>
<keyword evidence="2" id="KW-1185">Reference proteome</keyword>
<evidence type="ECO:0000313" key="2">
    <source>
        <dbReference type="Proteomes" id="UP000516439"/>
    </source>
</evidence>
<name>A0ABX6TMB4_9SPHI</name>
<reference evidence="1 2" key="1">
    <citation type="submission" date="2020-09" db="EMBL/GenBank/DDBJ databases">
        <title>Pedobacter sp. SW-16 isolated from soil near Yeocheon.</title>
        <authorList>
            <person name="Im H.S."/>
            <person name="Joung Y."/>
            <person name="Lee S.-S."/>
        </authorList>
    </citation>
    <scope>NUCLEOTIDE SEQUENCE [LARGE SCALE GENOMIC DNA]</scope>
    <source>
        <strain evidence="1 2">SW-16</strain>
    </source>
</reference>